<comment type="cofactor">
    <cofactor evidence="15">
        <name>[2Fe-2S] cluster</name>
        <dbReference type="ChEBI" id="CHEBI:190135"/>
    </cofactor>
    <text evidence="15">Binds 1 [2Fe-2S] cluster per subunit. This cluster acts as a Lewis acid cofactor.</text>
</comment>
<dbReference type="PROSITE" id="PS00886">
    <property type="entry name" value="ILVD_EDD_1"/>
    <property type="match status" value="1"/>
</dbReference>
<reference evidence="18 19" key="1">
    <citation type="submission" date="2017-12" db="EMBL/GenBank/DDBJ databases">
        <title>Phylogenetic diversity of female urinary microbiome.</title>
        <authorList>
            <person name="Thomas-White K."/>
            <person name="Wolfe A.J."/>
        </authorList>
    </citation>
    <scope>NUCLEOTIDE SEQUENCE [LARGE SCALE GENOMIC DNA]</scope>
    <source>
        <strain evidence="18 19">UMB0112</strain>
    </source>
</reference>
<keyword evidence="4 15" id="KW-0001">2Fe-2S</keyword>
<comment type="similarity">
    <text evidence="2 15">Belongs to the IlvD/Edd family.</text>
</comment>
<comment type="caution">
    <text evidence="18">The sequence shown here is derived from an EMBL/GenBank/DDBJ whole genome shotgun (WGS) entry which is preliminary data.</text>
</comment>
<feature type="binding site" description="via carbamate group" evidence="15">
    <location>
        <position position="121"/>
    </location>
    <ligand>
        <name>Mg(2+)</name>
        <dbReference type="ChEBI" id="CHEBI:18420"/>
    </ligand>
</feature>
<dbReference type="Pfam" id="PF00920">
    <property type="entry name" value="ILVD_EDD_N"/>
    <property type="match status" value="1"/>
</dbReference>
<accession>A0A2I1N8R3</accession>
<dbReference type="PANTHER" id="PTHR43661:SF3">
    <property type="entry name" value="D-XYLONATE DEHYDRATASE YAGF-RELATED"/>
    <property type="match status" value="1"/>
</dbReference>
<feature type="binding site" evidence="15">
    <location>
        <position position="447"/>
    </location>
    <ligand>
        <name>Mg(2+)</name>
        <dbReference type="ChEBI" id="CHEBI:18420"/>
    </ligand>
</feature>
<dbReference type="InterPro" id="IPR000581">
    <property type="entry name" value="ILV_EDD_N"/>
</dbReference>
<evidence type="ECO:0000313" key="19">
    <source>
        <dbReference type="Proteomes" id="UP000234639"/>
    </source>
</evidence>
<keyword evidence="3 15" id="KW-0028">Amino-acid biosynthesis</keyword>
<comment type="cofactor">
    <cofactor evidence="1 15">
        <name>Mg(2+)</name>
        <dbReference type="ChEBI" id="CHEBI:18420"/>
    </cofactor>
</comment>
<dbReference type="PANTHER" id="PTHR43661">
    <property type="entry name" value="D-XYLONATE DEHYDRATASE"/>
    <property type="match status" value="1"/>
</dbReference>
<evidence type="ECO:0000313" key="18">
    <source>
        <dbReference type="EMBL" id="PKZ28758.1"/>
    </source>
</evidence>
<evidence type="ECO:0000256" key="15">
    <source>
        <dbReference type="HAMAP-Rule" id="MF_00012"/>
    </source>
</evidence>
<evidence type="ECO:0000256" key="10">
    <source>
        <dbReference type="ARBA" id="ARBA00023304"/>
    </source>
</evidence>
<feature type="active site" description="Proton acceptor" evidence="15">
    <location>
        <position position="473"/>
    </location>
</feature>
<feature type="domain" description="Dihydroxy-acid/6-phosphogluconate dehydratase C-terminal" evidence="17">
    <location>
        <begin position="365"/>
        <end position="554"/>
    </location>
</feature>
<dbReference type="RefSeq" id="WP_101637667.1">
    <property type="nucleotide sequence ID" value="NZ_PKHU01000007.1"/>
</dbReference>
<dbReference type="GO" id="GO:0000287">
    <property type="term" value="F:magnesium ion binding"/>
    <property type="evidence" value="ECO:0007669"/>
    <property type="project" value="UniProtKB-UniRule"/>
</dbReference>
<keyword evidence="5 15" id="KW-0479">Metal-binding</keyword>
<evidence type="ECO:0000256" key="5">
    <source>
        <dbReference type="ARBA" id="ARBA00022723"/>
    </source>
</evidence>
<dbReference type="SUPFAM" id="SSF52016">
    <property type="entry name" value="LeuD/IlvD-like"/>
    <property type="match status" value="1"/>
</dbReference>
<evidence type="ECO:0000256" key="12">
    <source>
        <dbReference type="ARBA" id="ARBA00029436"/>
    </source>
</evidence>
<feature type="domain" description="Dihydroxy-acid/6-phosphogluconate dehydratase N-terminal" evidence="16">
    <location>
        <begin position="31"/>
        <end position="351"/>
    </location>
</feature>
<dbReference type="HAMAP" id="MF_00012">
    <property type="entry name" value="IlvD"/>
    <property type="match status" value="1"/>
</dbReference>
<evidence type="ECO:0000256" key="6">
    <source>
        <dbReference type="ARBA" id="ARBA00022842"/>
    </source>
</evidence>
<evidence type="ECO:0000259" key="17">
    <source>
        <dbReference type="Pfam" id="PF24877"/>
    </source>
</evidence>
<evidence type="ECO:0000256" key="3">
    <source>
        <dbReference type="ARBA" id="ARBA00022605"/>
    </source>
</evidence>
<evidence type="ECO:0000256" key="13">
    <source>
        <dbReference type="ARBA" id="ARBA00029437"/>
    </source>
</evidence>
<comment type="caution">
    <text evidence="15">Lacks conserved residue(s) required for the propagation of feature annotation.</text>
</comment>
<dbReference type="EMBL" id="PKHU01000007">
    <property type="protein sequence ID" value="PKZ28758.1"/>
    <property type="molecule type" value="Genomic_DNA"/>
</dbReference>
<dbReference type="SUPFAM" id="SSF143975">
    <property type="entry name" value="IlvD/EDD N-terminal domain-like"/>
    <property type="match status" value="1"/>
</dbReference>
<evidence type="ECO:0000256" key="11">
    <source>
        <dbReference type="ARBA" id="ARBA00029304"/>
    </source>
</evidence>
<dbReference type="GO" id="GO:0004160">
    <property type="term" value="F:dihydroxy-acid dehydratase activity"/>
    <property type="evidence" value="ECO:0007669"/>
    <property type="project" value="UniProtKB-UniRule"/>
</dbReference>
<dbReference type="GO" id="GO:0005829">
    <property type="term" value="C:cytosol"/>
    <property type="evidence" value="ECO:0007669"/>
    <property type="project" value="TreeGrafter"/>
</dbReference>
<evidence type="ECO:0000256" key="2">
    <source>
        <dbReference type="ARBA" id="ARBA00006486"/>
    </source>
</evidence>
<keyword evidence="8 15" id="KW-0411">Iron-sulfur</keyword>
<dbReference type="NCBIfam" id="NF002068">
    <property type="entry name" value="PRK00911.1"/>
    <property type="match status" value="1"/>
</dbReference>
<evidence type="ECO:0000259" key="16">
    <source>
        <dbReference type="Pfam" id="PF00920"/>
    </source>
</evidence>
<proteinExistence type="inferred from homology"/>
<dbReference type="GO" id="GO:0009099">
    <property type="term" value="P:L-valine biosynthetic process"/>
    <property type="evidence" value="ECO:0007669"/>
    <property type="project" value="UniProtKB-UniRule"/>
</dbReference>
<evidence type="ECO:0000256" key="1">
    <source>
        <dbReference type="ARBA" id="ARBA00001946"/>
    </source>
</evidence>
<comment type="function">
    <text evidence="15">Functions in the biosynthesis of branched-chain amino acids. Catalyzes the dehydration of (2R,3R)-2,3-dihydroxy-3-methylpentanoate (2,3-dihydroxy-3-methylvalerate) into 2-oxo-3-methylpentanoate (2-oxo-3-methylvalerate) and of (2R)-2,3-dihydroxy-3-methylbutanoate (2,3-dihydroxyisovalerate) into 2-oxo-3-methylbutanoate (2-oxoisovalerate), the penultimate precursor to L-isoleucine and L-valine, respectively.</text>
</comment>
<feature type="binding site" evidence="15">
    <location>
        <position position="78"/>
    </location>
    <ligand>
        <name>Mg(2+)</name>
        <dbReference type="ChEBI" id="CHEBI:18420"/>
    </ligand>
</feature>
<protein>
    <recommendedName>
        <fullName evidence="14 15">Dihydroxy-acid dehydratase</fullName>
        <shortName evidence="15">DAD</shortName>
        <ecNumber evidence="14 15">4.2.1.9</ecNumber>
    </recommendedName>
</protein>
<keyword evidence="9 15" id="KW-0456">Lyase</keyword>
<comment type="subunit">
    <text evidence="15">Homodimer.</text>
</comment>
<dbReference type="UniPathway" id="UPA00049">
    <property type="reaction ID" value="UER00061"/>
</dbReference>
<organism evidence="18 19">
    <name type="scientific">Campylobacter ureolyticus</name>
    <dbReference type="NCBI Taxonomy" id="827"/>
    <lineage>
        <taxon>Bacteria</taxon>
        <taxon>Pseudomonadati</taxon>
        <taxon>Campylobacterota</taxon>
        <taxon>Epsilonproteobacteria</taxon>
        <taxon>Campylobacterales</taxon>
        <taxon>Campylobacteraceae</taxon>
        <taxon>Campylobacter</taxon>
    </lineage>
</organism>
<dbReference type="InterPro" id="IPR042096">
    <property type="entry name" value="Dihydro-acid_dehy_C"/>
</dbReference>
<keyword evidence="7 15" id="KW-0408">Iron</keyword>
<evidence type="ECO:0000256" key="4">
    <source>
        <dbReference type="ARBA" id="ARBA00022714"/>
    </source>
</evidence>
<evidence type="ECO:0000256" key="7">
    <source>
        <dbReference type="ARBA" id="ARBA00023004"/>
    </source>
</evidence>
<keyword evidence="10 15" id="KW-0100">Branched-chain amino acid biosynthesis</keyword>
<dbReference type="PROSITE" id="PS00887">
    <property type="entry name" value="ILVD_EDD_2"/>
    <property type="match status" value="1"/>
</dbReference>
<dbReference type="GO" id="GO:0051537">
    <property type="term" value="F:2 iron, 2 sulfur cluster binding"/>
    <property type="evidence" value="ECO:0007669"/>
    <property type="project" value="UniProtKB-UniRule"/>
</dbReference>
<feature type="binding site" evidence="15">
    <location>
        <position position="120"/>
    </location>
    <ligand>
        <name>Mg(2+)</name>
        <dbReference type="ChEBI" id="CHEBI:18420"/>
    </ligand>
</feature>
<dbReference type="NCBIfam" id="TIGR00110">
    <property type="entry name" value="ilvD"/>
    <property type="match status" value="1"/>
</dbReference>
<dbReference type="InterPro" id="IPR004404">
    <property type="entry name" value="DihydroxyA_deHydtase"/>
</dbReference>
<dbReference type="UniPathway" id="UPA00047">
    <property type="reaction ID" value="UER00057"/>
</dbReference>
<feature type="modified residue" description="N6-carboxylysine" evidence="15">
    <location>
        <position position="121"/>
    </location>
</feature>
<dbReference type="InterPro" id="IPR020558">
    <property type="entry name" value="DiOHA_6PGluconate_deHydtase_CS"/>
</dbReference>
<dbReference type="InterPro" id="IPR056740">
    <property type="entry name" value="ILV_EDD_C"/>
</dbReference>
<dbReference type="GO" id="GO:0009097">
    <property type="term" value="P:isoleucine biosynthetic process"/>
    <property type="evidence" value="ECO:0007669"/>
    <property type="project" value="UniProtKB-UniRule"/>
</dbReference>
<dbReference type="EC" id="4.2.1.9" evidence="14 15"/>
<dbReference type="Pfam" id="PF24877">
    <property type="entry name" value="ILV_EDD_C"/>
    <property type="match status" value="1"/>
</dbReference>
<dbReference type="InterPro" id="IPR037237">
    <property type="entry name" value="IlvD/EDD_N"/>
</dbReference>
<evidence type="ECO:0000256" key="14">
    <source>
        <dbReference type="ARBA" id="ARBA00029490"/>
    </source>
</evidence>
<comment type="catalytic activity">
    <reaction evidence="11">
        <text>(2R)-2,3-dihydroxy-3-methylbutanoate = 3-methyl-2-oxobutanoate + H2O</text>
        <dbReference type="Rhea" id="RHEA:24809"/>
        <dbReference type="ChEBI" id="CHEBI:11851"/>
        <dbReference type="ChEBI" id="CHEBI:15377"/>
        <dbReference type="ChEBI" id="CHEBI:49072"/>
        <dbReference type="EC" id="4.2.1.9"/>
    </reaction>
    <physiologicalReaction direction="left-to-right" evidence="11">
        <dbReference type="Rhea" id="RHEA:24810"/>
    </physiologicalReaction>
</comment>
<comment type="catalytic activity">
    <reaction evidence="15">
        <text>(2R,3R)-2,3-dihydroxy-3-methylpentanoate = (S)-3-methyl-2-oxopentanoate + H2O</text>
        <dbReference type="Rhea" id="RHEA:27694"/>
        <dbReference type="ChEBI" id="CHEBI:15377"/>
        <dbReference type="ChEBI" id="CHEBI:35146"/>
        <dbReference type="ChEBI" id="CHEBI:49258"/>
        <dbReference type="EC" id="4.2.1.9"/>
    </reaction>
</comment>
<dbReference type="AlphaFoldDB" id="A0A2I1N8R3"/>
<dbReference type="Gene3D" id="3.50.30.80">
    <property type="entry name" value="IlvD/EDD C-terminal domain-like"/>
    <property type="match status" value="1"/>
</dbReference>
<gene>
    <name evidence="15 18" type="primary">ilvD</name>
    <name evidence="18" type="ORF">CYJ41_07720</name>
</gene>
<sequence>MRSDIIKKGYTKAPHRSLLRATGLKDEDFSKPFIGVANSFIEIIPGHFYLNKFSEIIKDEIRKNGCVPFEFNCIGVDDGIAMGHEGMLYSLPSRELIANSVETVMNAHTLDALICIPNCDKIVPGMIMGALRVNVPTVFISGGPMAAGVDKDSGEALDLNSVFEGVGAYEVGKIDEKKLKMLECESCPGGGSCSGMFTANSMNSLCEAMGIALVGNGTILALTPEREELARAAARRICQIALDDKFKIKNILNKKAIRNAFVCDMAMGGSSNTILHMLAISREAGCALDIKELNEISKNIAHIAKVAPSLPSVHMQDIARAGGITAILNEISKRDNGMLELDNLTVTGEMMSGRVKNHKVTDYSIIKSVDKPYSKVGGLAILFGNLAEQGCVIKAAGIVGERKFSGKAVCFNSQDEAISGISSGKVQKGDVVVIRYEGPKGGPGMQEMLSPTSLIMGRGLGADVALITDGRFSGATRGLSIGHVSPEAAEGGMIGLLKDGDIIDIDVDSYSINVRLSDDEIKKRKKEWKYEGKKVSSRWLRQYQRLVTNASNGAILEA</sequence>
<dbReference type="Proteomes" id="UP000234639">
    <property type="component" value="Unassembled WGS sequence"/>
</dbReference>
<evidence type="ECO:0000256" key="9">
    <source>
        <dbReference type="ARBA" id="ARBA00023239"/>
    </source>
</evidence>
<name>A0A2I1N8R3_9BACT</name>
<comment type="pathway">
    <text evidence="12 15">Amino-acid biosynthesis; L-valine biosynthesis; L-valine from pyruvate: step 3/4.</text>
</comment>
<evidence type="ECO:0000256" key="8">
    <source>
        <dbReference type="ARBA" id="ARBA00023014"/>
    </source>
</evidence>
<comment type="pathway">
    <text evidence="13 15">Amino-acid biosynthesis; L-isoleucine biosynthesis; L-isoleucine from 2-oxobutanoate: step 3/4.</text>
</comment>
<dbReference type="FunFam" id="3.50.30.80:FF:000001">
    <property type="entry name" value="Dihydroxy-acid dehydratase"/>
    <property type="match status" value="1"/>
</dbReference>
<keyword evidence="6 15" id="KW-0460">Magnesium</keyword>